<protein>
    <submittedName>
        <fullName evidence="1">Uncharacterized protein</fullName>
    </submittedName>
</protein>
<proteinExistence type="predicted"/>
<comment type="caution">
    <text evidence="1">The sequence shown here is derived from an EMBL/GenBank/DDBJ whole genome shotgun (WGS) entry which is preliminary data.</text>
</comment>
<evidence type="ECO:0000313" key="1">
    <source>
        <dbReference type="EMBL" id="KAL0568799.1"/>
    </source>
</evidence>
<keyword evidence="2" id="KW-1185">Reference proteome</keyword>
<name>A0ABR3F0S6_9AGAR</name>
<sequence length="150" mass="16470">MAILACETCGNTQSFYEVYHPIERDAHNRIIRENGWVFDPATRRCIADMSDTSGQNQPYARQCLVCSQRTVWVYSSEPPPPPANYTPRRNAMILSSNNRSPFMSGLSGRVGRPANAEAANAKADCAVVAEQVKPALSYVDVVEEVATGFA</sequence>
<accession>A0ABR3F0S6</accession>
<reference evidence="1 2" key="1">
    <citation type="submission" date="2024-02" db="EMBL/GenBank/DDBJ databases">
        <title>A draft genome for the cacao thread blight pathogen Marasmius crinis-equi.</title>
        <authorList>
            <person name="Cohen S.P."/>
            <person name="Baruah I.K."/>
            <person name="Amoako-Attah I."/>
            <person name="Bukari Y."/>
            <person name="Meinhardt L.W."/>
            <person name="Bailey B.A."/>
        </authorList>
    </citation>
    <scope>NUCLEOTIDE SEQUENCE [LARGE SCALE GENOMIC DNA]</scope>
    <source>
        <strain evidence="1 2">GH-76</strain>
    </source>
</reference>
<evidence type="ECO:0000313" key="2">
    <source>
        <dbReference type="Proteomes" id="UP001465976"/>
    </source>
</evidence>
<organism evidence="1 2">
    <name type="scientific">Marasmius crinis-equi</name>
    <dbReference type="NCBI Taxonomy" id="585013"/>
    <lineage>
        <taxon>Eukaryota</taxon>
        <taxon>Fungi</taxon>
        <taxon>Dikarya</taxon>
        <taxon>Basidiomycota</taxon>
        <taxon>Agaricomycotina</taxon>
        <taxon>Agaricomycetes</taxon>
        <taxon>Agaricomycetidae</taxon>
        <taxon>Agaricales</taxon>
        <taxon>Marasmiineae</taxon>
        <taxon>Marasmiaceae</taxon>
        <taxon>Marasmius</taxon>
    </lineage>
</organism>
<dbReference type="Proteomes" id="UP001465976">
    <property type="component" value="Unassembled WGS sequence"/>
</dbReference>
<dbReference type="EMBL" id="JBAHYK010001257">
    <property type="protein sequence ID" value="KAL0568799.1"/>
    <property type="molecule type" value="Genomic_DNA"/>
</dbReference>
<gene>
    <name evidence="1" type="ORF">V5O48_013182</name>
</gene>